<proteinExistence type="predicted"/>
<dbReference type="InterPro" id="IPR014710">
    <property type="entry name" value="RmlC-like_jellyroll"/>
</dbReference>
<dbReference type="InterPro" id="IPR041667">
    <property type="entry name" value="Cupin_8"/>
</dbReference>
<dbReference type="PANTHER" id="PTHR12461:SF105">
    <property type="entry name" value="HYPOXIA-INDUCIBLE FACTOR 1-ALPHA INHIBITOR"/>
    <property type="match status" value="1"/>
</dbReference>
<accession>A0ABP0RBC7</accession>
<dbReference type="Pfam" id="PF13621">
    <property type="entry name" value="Cupin_8"/>
    <property type="match status" value="1"/>
</dbReference>
<protein>
    <recommendedName>
        <fullName evidence="1">Cupin-like domain-containing protein</fullName>
    </recommendedName>
</protein>
<reference evidence="2 3" key="1">
    <citation type="submission" date="2024-02" db="EMBL/GenBank/DDBJ databases">
        <authorList>
            <person name="Chen Y."/>
            <person name="Shah S."/>
            <person name="Dougan E. K."/>
            <person name="Thang M."/>
            <person name="Chan C."/>
        </authorList>
    </citation>
    <scope>NUCLEOTIDE SEQUENCE [LARGE SCALE GENOMIC DNA]</scope>
</reference>
<dbReference type="Proteomes" id="UP001642484">
    <property type="component" value="Unassembled WGS sequence"/>
</dbReference>
<feature type="domain" description="Cupin-like" evidence="1">
    <location>
        <begin position="93"/>
        <end position="247"/>
    </location>
</feature>
<evidence type="ECO:0000313" key="2">
    <source>
        <dbReference type="EMBL" id="CAK9097459.1"/>
    </source>
</evidence>
<name>A0ABP0RBC7_9DINO</name>
<dbReference type="SUPFAM" id="SSF51197">
    <property type="entry name" value="Clavaminate synthase-like"/>
    <property type="match status" value="1"/>
</dbReference>
<dbReference type="EMBL" id="CAXAMN010025739">
    <property type="protein sequence ID" value="CAK9097459.1"/>
    <property type="molecule type" value="Genomic_DNA"/>
</dbReference>
<evidence type="ECO:0000259" key="1">
    <source>
        <dbReference type="Pfam" id="PF13621"/>
    </source>
</evidence>
<sequence>MICKDQRNSRKDDCATLKSTVAQAKQLFQARARGLIAARRLKEERNPPGGLTCGLLRTWAAYERLGLAPQHIVSTEPLPVARLKRPTPAQVWEFVVRNQPVVIEDAVNADDFPPFFDFADFDYLRERCGHRYVKVKGDSCWDNKGRQLFLNDPTIEISISDYLDLIEVAEEHETCISWYMGKLPLHTDVPEMFEDIVNAPNSPWRKYGNCFGENNKGVHTYFGCGGNTTCIHSDPSENLLFVVTGEKAAAKQVSTSMHLAGMHTTVKKFLNSLVPPFIDPAFVPAEAGVFARHSVLLTLLACQVDKNWPFYKHATRTV</sequence>
<dbReference type="PANTHER" id="PTHR12461">
    <property type="entry name" value="HYPOXIA-INDUCIBLE FACTOR 1 ALPHA INHIBITOR-RELATED"/>
    <property type="match status" value="1"/>
</dbReference>
<dbReference type="Gene3D" id="2.60.120.10">
    <property type="entry name" value="Jelly Rolls"/>
    <property type="match status" value="1"/>
</dbReference>
<keyword evidence="3" id="KW-1185">Reference proteome</keyword>
<comment type="caution">
    <text evidence="2">The sequence shown here is derived from an EMBL/GenBank/DDBJ whole genome shotgun (WGS) entry which is preliminary data.</text>
</comment>
<gene>
    <name evidence="2" type="ORF">CCMP2556_LOCUS46261</name>
</gene>
<evidence type="ECO:0000313" key="3">
    <source>
        <dbReference type="Proteomes" id="UP001642484"/>
    </source>
</evidence>
<organism evidence="2 3">
    <name type="scientific">Durusdinium trenchii</name>
    <dbReference type="NCBI Taxonomy" id="1381693"/>
    <lineage>
        <taxon>Eukaryota</taxon>
        <taxon>Sar</taxon>
        <taxon>Alveolata</taxon>
        <taxon>Dinophyceae</taxon>
        <taxon>Suessiales</taxon>
        <taxon>Symbiodiniaceae</taxon>
        <taxon>Durusdinium</taxon>
    </lineage>
</organism>